<evidence type="ECO:0000256" key="1">
    <source>
        <dbReference type="ARBA" id="ARBA00001668"/>
    </source>
</evidence>
<dbReference type="NCBIfam" id="TIGR00577">
    <property type="entry name" value="fpg"/>
    <property type="match status" value="1"/>
</dbReference>
<keyword evidence="6 15" id="KW-0863">Zinc-finger</keyword>
<dbReference type="Pfam" id="PF06831">
    <property type="entry name" value="H2TH"/>
    <property type="match status" value="1"/>
</dbReference>
<dbReference type="PANTHER" id="PTHR22993">
    <property type="entry name" value="FORMAMIDOPYRIMIDINE-DNA GLYCOSYLASE"/>
    <property type="match status" value="1"/>
</dbReference>
<dbReference type="GO" id="GO:0003684">
    <property type="term" value="F:damaged DNA binding"/>
    <property type="evidence" value="ECO:0007669"/>
    <property type="project" value="InterPro"/>
</dbReference>
<dbReference type="EC" id="4.2.99.18" evidence="15"/>
<comment type="catalytic activity">
    <reaction evidence="14 15">
        <text>2'-deoxyribonucleotide-(2'-deoxyribose 5'-phosphate)-2'-deoxyribonucleotide-DNA = a 3'-end 2'-deoxyribonucleotide-(2,3-dehydro-2,3-deoxyribose 5'-phosphate)-DNA + a 5'-end 5'-phospho-2'-deoxyribonucleoside-DNA + H(+)</text>
        <dbReference type="Rhea" id="RHEA:66592"/>
        <dbReference type="Rhea" id="RHEA-COMP:13180"/>
        <dbReference type="Rhea" id="RHEA-COMP:16897"/>
        <dbReference type="Rhea" id="RHEA-COMP:17067"/>
        <dbReference type="ChEBI" id="CHEBI:15378"/>
        <dbReference type="ChEBI" id="CHEBI:136412"/>
        <dbReference type="ChEBI" id="CHEBI:157695"/>
        <dbReference type="ChEBI" id="CHEBI:167181"/>
        <dbReference type="EC" id="4.2.99.18"/>
    </reaction>
</comment>
<evidence type="ECO:0000256" key="14">
    <source>
        <dbReference type="ARBA" id="ARBA00044632"/>
    </source>
</evidence>
<keyword evidence="4 15" id="KW-0479">Metal-binding</keyword>
<dbReference type="GO" id="GO:0008270">
    <property type="term" value="F:zinc ion binding"/>
    <property type="evidence" value="ECO:0007669"/>
    <property type="project" value="UniProtKB-UniRule"/>
</dbReference>
<evidence type="ECO:0000256" key="2">
    <source>
        <dbReference type="ARBA" id="ARBA00009409"/>
    </source>
</evidence>
<dbReference type="GO" id="GO:0140078">
    <property type="term" value="F:class I DNA-(apurinic or apyrimidinic site) endonuclease activity"/>
    <property type="evidence" value="ECO:0007669"/>
    <property type="project" value="UniProtKB-EC"/>
</dbReference>
<evidence type="ECO:0000256" key="13">
    <source>
        <dbReference type="ARBA" id="ARBA00023295"/>
    </source>
</evidence>
<comment type="catalytic activity">
    <reaction evidence="1 15">
        <text>Hydrolysis of DNA containing ring-opened 7-methylguanine residues, releasing 2,6-diamino-4-hydroxy-5-(N-methyl)formamidopyrimidine.</text>
        <dbReference type="EC" id="3.2.2.23"/>
    </reaction>
</comment>
<dbReference type="FunFam" id="1.10.8.50:FF:000003">
    <property type="entry name" value="Formamidopyrimidine-DNA glycosylase"/>
    <property type="match status" value="1"/>
</dbReference>
<dbReference type="Pfam" id="PF01149">
    <property type="entry name" value="Fapy_DNA_glyco"/>
    <property type="match status" value="1"/>
</dbReference>
<comment type="function">
    <text evidence="15">Involved in base excision repair of DNA damaged by oxidation or by mutagenic agents. Acts as DNA glycosylase that recognizes and removes damaged bases. Has a preference for oxidized purines, such as 7,8-dihydro-8-oxoguanine (8-oxoG). Has AP (apurinic/apyrimidinic) lyase activity and introduces nicks in the DNA strand. Cleaves the DNA backbone by beta-delta elimination to generate a single-strand break at the site of the removed base with both 3'- and 5'-phosphates.</text>
</comment>
<accession>A0A3M6PXN3</accession>
<gene>
    <name evidence="15" type="primary">mutM</name>
    <name evidence="15" type="synonym">fpg</name>
    <name evidence="18" type="ORF">EBQ25_11790</name>
</gene>
<feature type="binding site" evidence="15">
    <location>
        <position position="106"/>
    </location>
    <ligand>
        <name>DNA</name>
        <dbReference type="ChEBI" id="CHEBI:16991"/>
    </ligand>
</feature>
<evidence type="ECO:0000256" key="10">
    <source>
        <dbReference type="ARBA" id="ARBA00023204"/>
    </source>
</evidence>
<dbReference type="Gene3D" id="3.20.190.10">
    <property type="entry name" value="MutM-like, N-terminal"/>
    <property type="match status" value="1"/>
</dbReference>
<dbReference type="PROSITE" id="PS01242">
    <property type="entry name" value="ZF_FPG_1"/>
    <property type="match status" value="1"/>
</dbReference>
<keyword evidence="13 15" id="KW-0326">Glycosidase</keyword>
<proteinExistence type="inferred from homology"/>
<dbReference type="PROSITE" id="PS51066">
    <property type="entry name" value="ZF_FPG_2"/>
    <property type="match status" value="1"/>
</dbReference>
<dbReference type="InterPro" id="IPR010979">
    <property type="entry name" value="Ribosomal_uS13-like_H2TH"/>
</dbReference>
<dbReference type="AlphaFoldDB" id="A0A3M6PXN3"/>
<dbReference type="InterPro" id="IPR000214">
    <property type="entry name" value="Znf_DNA_glyclase/AP_lyase"/>
</dbReference>
<evidence type="ECO:0000259" key="16">
    <source>
        <dbReference type="PROSITE" id="PS51066"/>
    </source>
</evidence>
<dbReference type="SUPFAM" id="SSF81624">
    <property type="entry name" value="N-terminal domain of MutM-like DNA repair proteins"/>
    <property type="match status" value="1"/>
</dbReference>
<dbReference type="InterPro" id="IPR015887">
    <property type="entry name" value="DNA_glyclase_Znf_dom_DNA_BS"/>
</dbReference>
<dbReference type="GO" id="GO:0034039">
    <property type="term" value="F:8-oxo-7,8-dihydroguanine DNA N-glycosylase activity"/>
    <property type="evidence" value="ECO:0007669"/>
    <property type="project" value="TreeGrafter"/>
</dbReference>
<feature type="domain" description="Formamidopyrimidine-DNA glycosylase catalytic" evidence="17">
    <location>
        <begin position="2"/>
        <end position="127"/>
    </location>
</feature>
<dbReference type="InterPro" id="IPR010663">
    <property type="entry name" value="Znf_FPG/IleRS"/>
</dbReference>
<dbReference type="PROSITE" id="PS51068">
    <property type="entry name" value="FPG_CAT"/>
    <property type="match status" value="1"/>
</dbReference>
<evidence type="ECO:0000313" key="19">
    <source>
        <dbReference type="Proteomes" id="UP000267035"/>
    </source>
</evidence>
<feature type="active site" description="Proton donor" evidence="15">
    <location>
        <position position="3"/>
    </location>
</feature>
<dbReference type="RefSeq" id="WP_122254639.1">
    <property type="nucleotide sequence ID" value="NZ_RDQL01000025.1"/>
</dbReference>
<organism evidence="18 19">
    <name type="scientific">Allofranklinella schreckenbergeri</name>
    <dbReference type="NCBI Taxonomy" id="1076744"/>
    <lineage>
        <taxon>Bacteria</taxon>
        <taxon>Pseudomonadati</taxon>
        <taxon>Pseudomonadota</taxon>
        <taxon>Betaproteobacteria</taxon>
        <taxon>Burkholderiales</taxon>
        <taxon>Comamonadaceae</taxon>
        <taxon>Allofranklinella</taxon>
    </lineage>
</organism>
<name>A0A3M6PXN3_9BURK</name>
<reference evidence="18 19" key="1">
    <citation type="submission" date="2018-10" db="EMBL/GenBank/DDBJ databases">
        <title>Comamonadaceae CDC group NO-1 genome sequencing and assembly.</title>
        <authorList>
            <person name="Bernier A.-M."/>
            <person name="Bernard K."/>
        </authorList>
    </citation>
    <scope>NUCLEOTIDE SEQUENCE [LARGE SCALE GENOMIC DNA]</scope>
    <source>
        <strain evidence="18 19">NML161473</strain>
    </source>
</reference>
<dbReference type="InterPro" id="IPR012319">
    <property type="entry name" value="FPG_cat"/>
</dbReference>
<dbReference type="CDD" id="cd08966">
    <property type="entry name" value="EcFpg-like_N"/>
    <property type="match status" value="1"/>
</dbReference>
<dbReference type="InterPro" id="IPR035937">
    <property type="entry name" value="FPG_N"/>
</dbReference>
<dbReference type="NCBIfam" id="NF002211">
    <property type="entry name" value="PRK01103.1"/>
    <property type="match status" value="1"/>
</dbReference>
<keyword evidence="9 15" id="KW-0238">DNA-binding</keyword>
<feature type="active site" description="Proton donor; for delta-elimination activity" evidence="15">
    <location>
        <position position="277"/>
    </location>
</feature>
<keyword evidence="8 15" id="KW-0862">Zinc</keyword>
<dbReference type="Proteomes" id="UP000267035">
    <property type="component" value="Unassembled WGS sequence"/>
</dbReference>
<comment type="subunit">
    <text evidence="3 15">Monomer.</text>
</comment>
<evidence type="ECO:0000256" key="12">
    <source>
        <dbReference type="ARBA" id="ARBA00023268"/>
    </source>
</evidence>
<evidence type="ECO:0000256" key="6">
    <source>
        <dbReference type="ARBA" id="ARBA00022771"/>
    </source>
</evidence>
<evidence type="ECO:0000256" key="4">
    <source>
        <dbReference type="ARBA" id="ARBA00022723"/>
    </source>
</evidence>
<keyword evidence="19" id="KW-1185">Reference proteome</keyword>
<evidence type="ECO:0000313" key="18">
    <source>
        <dbReference type="EMBL" id="RMW95496.1"/>
    </source>
</evidence>
<dbReference type="HAMAP" id="MF_00103">
    <property type="entry name" value="Fapy_DNA_glycosyl"/>
    <property type="match status" value="1"/>
</dbReference>
<sequence length="287" mass="30813">MPELPEVEVTRLGIAPAIEGQTLRQLILGKPLRWPLGCDPQALAGRRVAAVTRRGKYLLIHLRAGVDEAGDDAEGGVLLLHLGMSGSVRLLERDGPHGPVPARGPHEHMDMVLDRHVLRLHDPRRFGALVYAPSVQDAAAQKLLARLGLEPLSAEFTPQALAQGLRGRRTPIKQALLAGDVVVGVGNIYASEALFLAGIHPAREAGRISAPRLARLHAAIVQVLSQAIAQGGSSLRDFVAVDGSHGHFQLAARVYGRSGQPCLQCGSAVRQITQGQRSTYYCPRCQR</sequence>
<evidence type="ECO:0000256" key="3">
    <source>
        <dbReference type="ARBA" id="ARBA00011245"/>
    </source>
</evidence>
<dbReference type="InterPro" id="IPR015886">
    <property type="entry name" value="H2TH_FPG"/>
</dbReference>
<comment type="cofactor">
    <cofactor evidence="15">
        <name>Zn(2+)</name>
        <dbReference type="ChEBI" id="CHEBI:29105"/>
    </cofactor>
    <text evidence="15">Binds 1 zinc ion per subunit.</text>
</comment>
<keyword evidence="11 15" id="KW-0456">Lyase</keyword>
<feature type="domain" description="FPG-type" evidence="16">
    <location>
        <begin position="253"/>
        <end position="287"/>
    </location>
</feature>
<feature type="active site" description="Schiff-base intermediate with DNA" evidence="15">
    <location>
        <position position="2"/>
    </location>
</feature>
<comment type="caution">
    <text evidence="18">The sequence shown here is derived from an EMBL/GenBank/DDBJ whole genome shotgun (WGS) entry which is preliminary data.</text>
</comment>
<evidence type="ECO:0000256" key="15">
    <source>
        <dbReference type="HAMAP-Rule" id="MF_00103"/>
    </source>
</evidence>
<evidence type="ECO:0000256" key="9">
    <source>
        <dbReference type="ARBA" id="ARBA00023125"/>
    </source>
</evidence>
<feature type="binding site" evidence="15">
    <location>
        <position position="168"/>
    </location>
    <ligand>
        <name>DNA</name>
        <dbReference type="ChEBI" id="CHEBI:16991"/>
    </ligand>
</feature>
<dbReference type="SMART" id="SM00898">
    <property type="entry name" value="Fapy_DNA_glyco"/>
    <property type="match status" value="1"/>
</dbReference>
<dbReference type="Gene3D" id="1.10.8.50">
    <property type="match status" value="1"/>
</dbReference>
<dbReference type="PANTHER" id="PTHR22993:SF9">
    <property type="entry name" value="FORMAMIDOPYRIMIDINE-DNA GLYCOSYLASE"/>
    <property type="match status" value="1"/>
</dbReference>
<keyword evidence="7 15" id="KW-0378">Hydrolase</keyword>
<evidence type="ECO:0000259" key="17">
    <source>
        <dbReference type="PROSITE" id="PS51068"/>
    </source>
</evidence>
<keyword evidence="12 15" id="KW-0511">Multifunctional enzyme</keyword>
<evidence type="ECO:0000256" key="11">
    <source>
        <dbReference type="ARBA" id="ARBA00023239"/>
    </source>
</evidence>
<evidence type="ECO:0000256" key="5">
    <source>
        <dbReference type="ARBA" id="ARBA00022763"/>
    </source>
</evidence>
<keyword evidence="10 15" id="KW-0234">DNA repair</keyword>
<dbReference type="EC" id="3.2.2.23" evidence="15"/>
<dbReference type="SUPFAM" id="SSF46946">
    <property type="entry name" value="S13-like H2TH domain"/>
    <property type="match status" value="1"/>
</dbReference>
<evidence type="ECO:0000256" key="7">
    <source>
        <dbReference type="ARBA" id="ARBA00022801"/>
    </source>
</evidence>
<feature type="active site" description="Proton donor; for beta-elimination activity" evidence="15">
    <location>
        <position position="56"/>
    </location>
</feature>
<dbReference type="SUPFAM" id="SSF57716">
    <property type="entry name" value="Glucocorticoid receptor-like (DNA-binding domain)"/>
    <property type="match status" value="1"/>
</dbReference>
<dbReference type="Pfam" id="PF06827">
    <property type="entry name" value="zf-FPG_IleRS"/>
    <property type="match status" value="1"/>
</dbReference>
<dbReference type="InterPro" id="IPR020629">
    <property type="entry name" value="FPG_Glyclase"/>
</dbReference>
<keyword evidence="5 15" id="KW-0227">DNA damage</keyword>
<dbReference type="EMBL" id="RDQL01000025">
    <property type="protein sequence ID" value="RMW95496.1"/>
    <property type="molecule type" value="Genomic_DNA"/>
</dbReference>
<feature type="binding site" evidence="15">
    <location>
        <position position="124"/>
    </location>
    <ligand>
        <name>DNA</name>
        <dbReference type="ChEBI" id="CHEBI:16991"/>
    </ligand>
</feature>
<dbReference type="GO" id="GO:0006284">
    <property type="term" value="P:base-excision repair"/>
    <property type="evidence" value="ECO:0007669"/>
    <property type="project" value="InterPro"/>
</dbReference>
<evidence type="ECO:0000256" key="8">
    <source>
        <dbReference type="ARBA" id="ARBA00022833"/>
    </source>
</evidence>
<protein>
    <recommendedName>
        <fullName evidence="15">Formamidopyrimidine-DNA glycosylase</fullName>
        <shortName evidence="15">Fapy-DNA glycosylase</shortName>
        <ecNumber evidence="15">3.2.2.23</ecNumber>
    </recommendedName>
    <alternativeName>
        <fullName evidence="15">DNA-(apurinic or apyrimidinic site) lyase MutM</fullName>
        <shortName evidence="15">AP lyase MutM</shortName>
        <ecNumber evidence="15">4.2.99.18</ecNumber>
    </alternativeName>
</protein>
<comment type="similarity">
    <text evidence="2 15">Belongs to the FPG family.</text>
</comment>
<dbReference type="SMART" id="SM01232">
    <property type="entry name" value="H2TH"/>
    <property type="match status" value="1"/>
</dbReference>